<organism evidence="1 2">
    <name type="scientific">Candidatus Accumulibacter adjunctus</name>
    <dbReference type="NCBI Taxonomy" id="1454001"/>
    <lineage>
        <taxon>Bacteria</taxon>
        <taxon>Pseudomonadati</taxon>
        <taxon>Pseudomonadota</taxon>
        <taxon>Betaproteobacteria</taxon>
        <taxon>Candidatus Accumulibacter</taxon>
    </lineage>
</organism>
<sequence length="129" mass="14102">MLVCRLTARLIFTRRRQWPRVESHGLLEGTPPLLCRLTNLGRRASGRAASRARQAGRSGVLLWPSTGVAVGKGIVRWYNPAYWHKGFFRRGIAGALTGVGSGPFVPLGSQDTLPGCSVEPPRALLQTQR</sequence>
<comment type="caution">
    <text evidence="1">The sequence shown here is derived from an EMBL/GenBank/DDBJ whole genome shotgun (WGS) entry which is preliminary data.</text>
</comment>
<keyword evidence="2" id="KW-1185">Reference proteome</keyword>
<dbReference type="Proteomes" id="UP000020218">
    <property type="component" value="Unassembled WGS sequence"/>
</dbReference>
<dbReference type="EMBL" id="JFAX01000017">
    <property type="protein sequence ID" value="EXI66049.1"/>
    <property type="molecule type" value="Genomic_DNA"/>
</dbReference>
<name>A0A011PIG4_9PROT</name>
<reference evidence="1" key="1">
    <citation type="submission" date="2014-02" db="EMBL/GenBank/DDBJ databases">
        <title>Expanding our view of genomic diversity in Candidatus Accumulibacter clades.</title>
        <authorList>
            <person name="Skennerton C.T."/>
            <person name="Barr J.J."/>
            <person name="Slater F.R."/>
            <person name="Bond P.L."/>
            <person name="Tyson G.W."/>
        </authorList>
    </citation>
    <scope>NUCLEOTIDE SEQUENCE [LARGE SCALE GENOMIC DNA]</scope>
</reference>
<gene>
    <name evidence="1" type="ORF">AW08_02788</name>
</gene>
<accession>A0A011PIG4</accession>
<proteinExistence type="predicted"/>
<dbReference type="PATRIC" id="fig|1454001.3.peg.2840"/>
<dbReference type="AlphaFoldDB" id="A0A011PIG4"/>
<protein>
    <submittedName>
        <fullName evidence="1">Uncharacterized protein</fullName>
    </submittedName>
</protein>
<evidence type="ECO:0000313" key="1">
    <source>
        <dbReference type="EMBL" id="EXI66049.1"/>
    </source>
</evidence>
<evidence type="ECO:0000313" key="2">
    <source>
        <dbReference type="Proteomes" id="UP000020218"/>
    </source>
</evidence>